<evidence type="ECO:0000259" key="3">
    <source>
        <dbReference type="Pfam" id="PF24883"/>
    </source>
</evidence>
<evidence type="ECO:0000256" key="1">
    <source>
        <dbReference type="ARBA" id="ARBA00022737"/>
    </source>
</evidence>
<dbReference type="PANTHER" id="PTHR48182:SF3">
    <property type="entry name" value="DUF676 DOMAIN-CONTAINING PROTEIN"/>
    <property type="match status" value="1"/>
</dbReference>
<name>A0ABR0S5S1_9HYPO</name>
<evidence type="ECO:0000256" key="2">
    <source>
        <dbReference type="SAM" id="Phobius"/>
    </source>
</evidence>
<dbReference type="InterPro" id="IPR052374">
    <property type="entry name" value="SERAC1"/>
</dbReference>
<proteinExistence type="predicted"/>
<feature type="transmembrane region" description="Helical" evidence="2">
    <location>
        <begin position="20"/>
        <end position="46"/>
    </location>
</feature>
<accession>A0ABR0S5S1</accession>
<dbReference type="InterPro" id="IPR029058">
    <property type="entry name" value="AB_hydrolase_fold"/>
</dbReference>
<keyword evidence="2" id="KW-0472">Membrane</keyword>
<sequence>MSPRLNIPPTYPSALLVQLQWATILTSTVGVLVTLILVVFLLAYLVSVRIRRRRVKSRPDDIEHVAGPEDGAFDIVAVHGLGANPEYTWTAKVPQSNRDEHAKYERIDLLKNILPNDYPRARILRFSSNLDWLADSPAKTAQQIGQKLLSQLKEFRSNGPNVPIIFIGHSFGGIIIKEALCLGEASDEDVRDVVDSTTGIVFLGTPHQESPVSLLGATYAALTRYLGSNTSLLLSLRNHGENLSDLEDRFTECMEQKESRQSKTRITSFYETKRTYFLGWLSPGLIVTRDSARGIGKAYSMDTDYSGLNKYMGPSDSLYILLKTELDKMKPKPNALPTLNPDQQYVISGLPAVGDAIFDSYANHESDVTSCCAGTRVGLLKEINDWSTSLQFETLILEPLKETESHYNDSLVTQTFVVVIDALDECENERGAREIIELLSRIKESKALYLKILVTSRPETPIRLGLAEIPGMYKDQPLGDISLDTLGQDIRAFLKSRFEQIWIEARKVSKLSLPEEWPSQDDFQKLDKRYGSGGLDGRLQRIFRSWTSSELGRTYLPILEQMISGLEGAESYQAISEFKTIVGAVITLMDPLSIKALSLLIGVYVNIIIERLDWLRSVLVIPDDPVGPIRLCHQSFRDFLIDPTNSNTNKFHIDEKDVHKRLANRCLELLSNNVKKDISKKGLEASYRGRPYASLSYLNRKIRKVIVQQWQTSWASEEMREETGQRARGLGTQYRRIAQDNLSFSLKANLVKGPRSTQSAYIQLKLGIGYLKSYQKAIKNLPDDRCRCSQRHTTQHLLLRCSRYQGPRKALQKALGPGAQLTLQKLFTTKLGKEALIGFLTSTKICTRSWFLEE</sequence>
<dbReference type="SUPFAM" id="SSF53474">
    <property type="entry name" value="alpha/beta-Hydrolases"/>
    <property type="match status" value="1"/>
</dbReference>
<keyword evidence="2" id="KW-0812">Transmembrane</keyword>
<dbReference type="PANTHER" id="PTHR48182">
    <property type="entry name" value="PROTEIN SERAC1"/>
    <property type="match status" value="1"/>
</dbReference>
<keyword evidence="2" id="KW-1133">Transmembrane helix</keyword>
<protein>
    <recommendedName>
        <fullName evidence="3">Nephrocystin 3-like N-terminal domain-containing protein</fullName>
    </recommendedName>
</protein>
<dbReference type="EMBL" id="JAVFKD010000016">
    <property type="protein sequence ID" value="KAK5987021.1"/>
    <property type="molecule type" value="Genomic_DNA"/>
</dbReference>
<organism evidence="4 5">
    <name type="scientific">Cladobotryum mycophilum</name>
    <dbReference type="NCBI Taxonomy" id="491253"/>
    <lineage>
        <taxon>Eukaryota</taxon>
        <taxon>Fungi</taxon>
        <taxon>Dikarya</taxon>
        <taxon>Ascomycota</taxon>
        <taxon>Pezizomycotina</taxon>
        <taxon>Sordariomycetes</taxon>
        <taxon>Hypocreomycetidae</taxon>
        <taxon>Hypocreales</taxon>
        <taxon>Hypocreaceae</taxon>
        <taxon>Cladobotryum</taxon>
    </lineage>
</organism>
<dbReference type="Pfam" id="PF24883">
    <property type="entry name" value="NPHP3_N"/>
    <property type="match status" value="1"/>
</dbReference>
<gene>
    <name evidence="4" type="ORF">PT974_11136</name>
</gene>
<dbReference type="Gene3D" id="3.40.50.1820">
    <property type="entry name" value="alpha/beta hydrolase"/>
    <property type="match status" value="1"/>
</dbReference>
<evidence type="ECO:0000313" key="5">
    <source>
        <dbReference type="Proteomes" id="UP001338125"/>
    </source>
</evidence>
<evidence type="ECO:0000313" key="4">
    <source>
        <dbReference type="EMBL" id="KAK5987021.1"/>
    </source>
</evidence>
<reference evidence="4 5" key="1">
    <citation type="submission" date="2024-01" db="EMBL/GenBank/DDBJ databases">
        <title>Complete genome of Cladobotryum mycophilum ATHUM6906.</title>
        <authorList>
            <person name="Christinaki A.C."/>
            <person name="Myridakis A.I."/>
            <person name="Kouvelis V.N."/>
        </authorList>
    </citation>
    <scope>NUCLEOTIDE SEQUENCE [LARGE SCALE GENOMIC DNA]</scope>
    <source>
        <strain evidence="4 5">ATHUM6906</strain>
    </source>
</reference>
<comment type="caution">
    <text evidence="4">The sequence shown here is derived from an EMBL/GenBank/DDBJ whole genome shotgun (WGS) entry which is preliminary data.</text>
</comment>
<keyword evidence="5" id="KW-1185">Reference proteome</keyword>
<keyword evidence="1" id="KW-0677">Repeat</keyword>
<dbReference type="Proteomes" id="UP001338125">
    <property type="component" value="Unassembled WGS sequence"/>
</dbReference>
<feature type="domain" description="Nephrocystin 3-like N-terminal" evidence="3">
    <location>
        <begin position="410"/>
        <end position="457"/>
    </location>
</feature>
<dbReference type="InterPro" id="IPR056884">
    <property type="entry name" value="NPHP3-like_N"/>
</dbReference>